<evidence type="ECO:0000313" key="2">
    <source>
        <dbReference type="EMBL" id="VAW78179.1"/>
    </source>
</evidence>
<dbReference type="AlphaFoldDB" id="A0A3B0YVA3"/>
<protein>
    <submittedName>
        <fullName evidence="2">Uncharacterized protein</fullName>
    </submittedName>
</protein>
<proteinExistence type="predicted"/>
<reference evidence="2" key="1">
    <citation type="submission" date="2018-06" db="EMBL/GenBank/DDBJ databases">
        <authorList>
            <person name="Zhirakovskaya E."/>
        </authorList>
    </citation>
    <scope>NUCLEOTIDE SEQUENCE</scope>
</reference>
<dbReference type="EMBL" id="UOFK01000145">
    <property type="protein sequence ID" value="VAW78179.1"/>
    <property type="molecule type" value="Genomic_DNA"/>
</dbReference>
<evidence type="ECO:0000256" key="1">
    <source>
        <dbReference type="SAM" id="MobiDB-lite"/>
    </source>
</evidence>
<dbReference type="SUPFAM" id="SSF56954">
    <property type="entry name" value="Outer membrane efflux proteins (OEP)"/>
    <property type="match status" value="1"/>
</dbReference>
<organism evidence="2">
    <name type="scientific">hydrothermal vent metagenome</name>
    <dbReference type="NCBI Taxonomy" id="652676"/>
    <lineage>
        <taxon>unclassified sequences</taxon>
        <taxon>metagenomes</taxon>
        <taxon>ecological metagenomes</taxon>
    </lineage>
</organism>
<name>A0A3B0YVA3_9ZZZZ</name>
<feature type="region of interest" description="Disordered" evidence="1">
    <location>
        <begin position="62"/>
        <end position="81"/>
    </location>
</feature>
<sequence>MRFFAIALLSIYAGLVAVCEAADNAYPLGFDQAVERTLLRAPEIERSAARIAEADAAKKQATGNLLPSLHGTLSATRLNDP</sequence>
<accession>A0A3B0YVA3</accession>
<dbReference type="Gene3D" id="1.20.1600.10">
    <property type="entry name" value="Outer membrane efflux proteins (OEP)"/>
    <property type="match status" value="1"/>
</dbReference>
<gene>
    <name evidence="2" type="ORF">MNBD_GAMMA13-279</name>
</gene>